<organism evidence="3 4">
    <name type="scientific">Petrimonas mucosa</name>
    <dbReference type="NCBI Taxonomy" id="1642646"/>
    <lineage>
        <taxon>Bacteria</taxon>
        <taxon>Pseudomonadati</taxon>
        <taxon>Bacteroidota</taxon>
        <taxon>Bacteroidia</taxon>
        <taxon>Bacteroidales</taxon>
        <taxon>Dysgonomonadaceae</taxon>
        <taxon>Petrimonas</taxon>
    </lineage>
</organism>
<dbReference type="InterPro" id="IPR004843">
    <property type="entry name" value="Calcineurin-like_PHP"/>
</dbReference>
<comment type="similarity">
    <text evidence="1">Belongs to the 5'-nucleotidase family.</text>
</comment>
<feature type="domain" description="Calcineurin-like phosphoesterase" evidence="2">
    <location>
        <begin position="27"/>
        <end position="237"/>
    </location>
</feature>
<dbReference type="PROSITE" id="PS00786">
    <property type="entry name" value="5_NUCLEOTIDASE_2"/>
    <property type="match status" value="1"/>
</dbReference>
<dbReference type="Proteomes" id="UP000178485">
    <property type="component" value="Chromosome i"/>
</dbReference>
<dbReference type="PROSITE" id="PS00785">
    <property type="entry name" value="5_NUCLEOTIDASE_1"/>
    <property type="match status" value="1"/>
</dbReference>
<dbReference type="GO" id="GO:0009166">
    <property type="term" value="P:nucleotide catabolic process"/>
    <property type="evidence" value="ECO:0007669"/>
    <property type="project" value="InterPro"/>
</dbReference>
<dbReference type="InterPro" id="IPR029052">
    <property type="entry name" value="Metallo-depent_PP-like"/>
</dbReference>
<dbReference type="STRING" id="1642646.ING2E5A_1766"/>
<dbReference type="EC" id="3.1.3.5" evidence="3"/>
<dbReference type="GO" id="GO:0046872">
    <property type="term" value="F:metal ion binding"/>
    <property type="evidence" value="ECO:0007669"/>
    <property type="project" value="InterPro"/>
</dbReference>
<proteinExistence type="inferred from homology"/>
<dbReference type="Gene3D" id="3.60.21.10">
    <property type="match status" value="1"/>
</dbReference>
<evidence type="ECO:0000313" key="4">
    <source>
        <dbReference type="Proteomes" id="UP000178485"/>
    </source>
</evidence>
<dbReference type="AlphaFoldDB" id="A0A1G4G7R2"/>
<dbReference type="EMBL" id="LT608328">
    <property type="protein sequence ID" value="SCM58340.1"/>
    <property type="molecule type" value="Genomic_DNA"/>
</dbReference>
<gene>
    <name evidence="3" type="ORF">ING2E5A_1766</name>
</gene>
<evidence type="ECO:0000259" key="2">
    <source>
        <dbReference type="Pfam" id="PF00149"/>
    </source>
</evidence>
<dbReference type="PANTHER" id="PTHR11575:SF24">
    <property type="entry name" value="5'-NUCLEOTIDASE"/>
    <property type="match status" value="1"/>
</dbReference>
<dbReference type="GO" id="GO:0000166">
    <property type="term" value="F:nucleotide binding"/>
    <property type="evidence" value="ECO:0007669"/>
    <property type="project" value="InterPro"/>
</dbReference>
<keyword evidence="3" id="KW-0378">Hydrolase</keyword>
<dbReference type="Pfam" id="PF00149">
    <property type="entry name" value="Metallophos"/>
    <property type="match status" value="1"/>
</dbReference>
<dbReference type="SUPFAM" id="SSF56300">
    <property type="entry name" value="Metallo-dependent phosphatases"/>
    <property type="match status" value="1"/>
</dbReference>
<keyword evidence="4" id="KW-1185">Reference proteome</keyword>
<evidence type="ECO:0000256" key="1">
    <source>
        <dbReference type="ARBA" id="ARBA00006654"/>
    </source>
</evidence>
<dbReference type="PANTHER" id="PTHR11575">
    <property type="entry name" value="5'-NUCLEOTIDASE-RELATED"/>
    <property type="match status" value="1"/>
</dbReference>
<dbReference type="RefSeq" id="WP_071137032.1">
    <property type="nucleotide sequence ID" value="NZ_DUQN01000044.1"/>
</dbReference>
<sequence length="279" mass="31604">MNKKYFTFLFFALFACVTVLFGQKKIVIIHTNDTHSRIEPLPETDRYAANKGGVVRRMSFIGQVRKENRNVLLLDAGDFLQGTPYFNLFKGEVETEAMNLMQYDAATLGNHEFDYGLETLEQVVRRAKFPIISSNYDFSKTSLKGLIKPYLILKRDGVKIGVIAVNVQPKGLIASGNYNGMKYLPPEKVANELALMLKTVYRCDMVICLSHLGYTSDKQFVSKTRNIDIVIGGHSHTNMKAPEMVKNIDEEEVLIFQTAGRGSHIGRIDVELEKVNRRE</sequence>
<dbReference type="KEGG" id="pmuc:ING2E5A_1766"/>
<dbReference type="InterPro" id="IPR006146">
    <property type="entry name" value="5'-Nucleotdase_CS"/>
</dbReference>
<dbReference type="GO" id="GO:0008253">
    <property type="term" value="F:5'-nucleotidase activity"/>
    <property type="evidence" value="ECO:0007669"/>
    <property type="project" value="UniProtKB-EC"/>
</dbReference>
<accession>A0A1G4G7R2</accession>
<dbReference type="InterPro" id="IPR006179">
    <property type="entry name" value="5_nucleotidase/apyrase"/>
</dbReference>
<reference evidence="3 4" key="1">
    <citation type="submission" date="2016-08" db="EMBL/GenBank/DDBJ databases">
        <authorList>
            <person name="Seilhamer J.J."/>
        </authorList>
    </citation>
    <scope>NUCLEOTIDE SEQUENCE [LARGE SCALE GENOMIC DNA]</scope>
    <source>
        <strain evidence="3">ING2-E5A</strain>
    </source>
</reference>
<dbReference type="PRINTS" id="PR01607">
    <property type="entry name" value="APYRASEFAMLY"/>
</dbReference>
<dbReference type="CDD" id="cd00845">
    <property type="entry name" value="MPP_UshA_N_like"/>
    <property type="match status" value="1"/>
</dbReference>
<dbReference type="PROSITE" id="PS51257">
    <property type="entry name" value="PROKAR_LIPOPROTEIN"/>
    <property type="match status" value="1"/>
</dbReference>
<name>A0A1G4G7R2_9BACT</name>
<protein>
    <submittedName>
        <fullName evidence="3">Snake venom 5'-nucleotidase</fullName>
        <ecNumber evidence="3">3.1.3.5</ecNumber>
    </submittedName>
</protein>
<evidence type="ECO:0000313" key="3">
    <source>
        <dbReference type="EMBL" id="SCM58340.1"/>
    </source>
</evidence>